<feature type="region of interest" description="Disordered" evidence="1">
    <location>
        <begin position="351"/>
        <end position="373"/>
    </location>
</feature>
<keyword evidence="3" id="KW-1185">Reference proteome</keyword>
<dbReference type="InParanoid" id="A0A067M6A6"/>
<name>A0A067M6A6_BOTB1</name>
<proteinExistence type="predicted"/>
<protein>
    <submittedName>
        <fullName evidence="2">Uncharacterized protein</fullName>
    </submittedName>
</protein>
<feature type="compositionally biased region" description="Low complexity" evidence="1">
    <location>
        <begin position="227"/>
        <end position="257"/>
    </location>
</feature>
<feature type="region of interest" description="Disordered" evidence="1">
    <location>
        <begin position="1"/>
        <end position="38"/>
    </location>
</feature>
<feature type="compositionally biased region" description="Low complexity" evidence="1">
    <location>
        <begin position="192"/>
        <end position="215"/>
    </location>
</feature>
<accession>A0A067M6A6</accession>
<organism evidence="2 3">
    <name type="scientific">Botryobasidium botryosum (strain FD-172 SS1)</name>
    <dbReference type="NCBI Taxonomy" id="930990"/>
    <lineage>
        <taxon>Eukaryota</taxon>
        <taxon>Fungi</taxon>
        <taxon>Dikarya</taxon>
        <taxon>Basidiomycota</taxon>
        <taxon>Agaricomycotina</taxon>
        <taxon>Agaricomycetes</taxon>
        <taxon>Cantharellales</taxon>
        <taxon>Botryobasidiaceae</taxon>
        <taxon>Botryobasidium</taxon>
    </lineage>
</organism>
<evidence type="ECO:0000313" key="3">
    <source>
        <dbReference type="Proteomes" id="UP000027195"/>
    </source>
</evidence>
<sequence length="373" mass="39762">MDPGISPRTKVPTPQSEKGLFREEDTLQGDHSKNKGGLLGGISPKQPLVFSPITIIALPLTLTLTDLLALSSDSSSNTAPILQVISADPIADDLIFHFTIQLQSSPFIHHIFLSASEPITILLHSVHWRSPITTRHPSSPLPSPGVTPTPKEERFSPSLDLSTPSHSPTPPTPLAPISKSCMWECGLEGSSSLSPLPSLPRSSASPAGSSLGTAPHLPTITAYTRNSSPSSVLLAPSATTSPTGSPASADPTSSPGDGLQSTYLARLGLLPSGYEWAAIPNIPATRILRETIAFYAFDKKVLPYNELKPLLAHIPDPSCLSYGDAYNDYRRLRTAFEELLTTDHAGRILPQNCANRPRLPSSEPGPSSRGFLL</sequence>
<dbReference type="Proteomes" id="UP000027195">
    <property type="component" value="Unassembled WGS sequence"/>
</dbReference>
<feature type="region of interest" description="Disordered" evidence="1">
    <location>
        <begin position="192"/>
        <end position="258"/>
    </location>
</feature>
<reference evidence="3" key="1">
    <citation type="journal article" date="2014" name="Proc. Natl. Acad. Sci. U.S.A.">
        <title>Extensive sampling of basidiomycete genomes demonstrates inadequacy of the white-rot/brown-rot paradigm for wood decay fungi.</title>
        <authorList>
            <person name="Riley R."/>
            <person name="Salamov A.A."/>
            <person name="Brown D.W."/>
            <person name="Nagy L.G."/>
            <person name="Floudas D."/>
            <person name="Held B.W."/>
            <person name="Levasseur A."/>
            <person name="Lombard V."/>
            <person name="Morin E."/>
            <person name="Otillar R."/>
            <person name="Lindquist E.A."/>
            <person name="Sun H."/>
            <person name="LaButti K.M."/>
            <person name="Schmutz J."/>
            <person name="Jabbour D."/>
            <person name="Luo H."/>
            <person name="Baker S.E."/>
            <person name="Pisabarro A.G."/>
            <person name="Walton J.D."/>
            <person name="Blanchette R.A."/>
            <person name="Henrissat B."/>
            <person name="Martin F."/>
            <person name="Cullen D."/>
            <person name="Hibbett D.S."/>
            <person name="Grigoriev I.V."/>
        </authorList>
    </citation>
    <scope>NUCLEOTIDE SEQUENCE [LARGE SCALE GENOMIC DNA]</scope>
    <source>
        <strain evidence="3">FD-172 SS1</strain>
    </source>
</reference>
<evidence type="ECO:0000256" key="1">
    <source>
        <dbReference type="SAM" id="MobiDB-lite"/>
    </source>
</evidence>
<gene>
    <name evidence="2" type="ORF">BOTBODRAFT_180796</name>
</gene>
<feature type="compositionally biased region" description="Basic and acidic residues" evidence="1">
    <location>
        <begin position="19"/>
        <end position="33"/>
    </location>
</feature>
<feature type="compositionally biased region" description="Low complexity" evidence="1">
    <location>
        <begin position="156"/>
        <end position="166"/>
    </location>
</feature>
<feature type="region of interest" description="Disordered" evidence="1">
    <location>
        <begin position="133"/>
        <end position="175"/>
    </location>
</feature>
<dbReference type="EMBL" id="KL198109">
    <property type="protein sequence ID" value="KDQ07372.1"/>
    <property type="molecule type" value="Genomic_DNA"/>
</dbReference>
<dbReference type="HOGENOM" id="CLU_741838_0_0_1"/>
<evidence type="ECO:0000313" key="2">
    <source>
        <dbReference type="EMBL" id="KDQ07372.1"/>
    </source>
</evidence>
<dbReference type="AlphaFoldDB" id="A0A067M6A6"/>